<sequence length="184" mass="21351">MSSILRELSQYNRFERAKSTQVCRILKQELADDSRHQGNPWHQEQGLSVLQAADGAIESPGEGFLLWILHGLLESSTLRDEIACQWPITIQGRRYYVDVALPNLKALFEFDGYSKVDGKRHQFMERQRLLVEAGWHILRVELREVSTPRTATLRVKAFLESLGVHTPNHWGRWWAETSRTSRQL</sequence>
<proteinExistence type="predicted"/>
<name>A0AAU7VA03_9ACTO</name>
<dbReference type="AlphaFoldDB" id="A0AAU7VA03"/>
<reference evidence="1" key="1">
    <citation type="submission" date="2023-11" db="EMBL/GenBank/DDBJ databases">
        <title>Scrofimicrobium hongkongense sp. nov., isolated from a patient with peritonitis.</title>
        <authorList>
            <person name="Lao H.Y."/>
            <person name="Wong A.Y.P."/>
            <person name="Ng T.L."/>
            <person name="Wong R.Y.L."/>
            <person name="Yau M.C.Y."/>
            <person name="Lam J.Y.W."/>
            <person name="Siu G.K.H."/>
        </authorList>
    </citation>
    <scope>NUCLEOTIDE SEQUENCE</scope>
    <source>
        <strain evidence="1">R131</strain>
    </source>
</reference>
<evidence type="ECO:0000313" key="1">
    <source>
        <dbReference type="EMBL" id="XBW08506.1"/>
    </source>
</evidence>
<dbReference type="RefSeq" id="WP_350258706.1">
    <property type="nucleotide sequence ID" value="NZ_CP138335.1"/>
</dbReference>
<evidence type="ECO:0008006" key="2">
    <source>
        <dbReference type="Google" id="ProtNLM"/>
    </source>
</evidence>
<gene>
    <name evidence="1" type="ORF">SAC06_02815</name>
</gene>
<protein>
    <recommendedName>
        <fullName evidence="2">DUF559 domain-containing protein</fullName>
    </recommendedName>
</protein>
<organism evidence="1">
    <name type="scientific">Scrofimicrobium appendicitidis</name>
    <dbReference type="NCBI Taxonomy" id="3079930"/>
    <lineage>
        <taxon>Bacteria</taxon>
        <taxon>Bacillati</taxon>
        <taxon>Actinomycetota</taxon>
        <taxon>Actinomycetes</taxon>
        <taxon>Actinomycetales</taxon>
        <taxon>Actinomycetaceae</taxon>
        <taxon>Scrofimicrobium</taxon>
    </lineage>
</organism>
<accession>A0AAU7VA03</accession>
<dbReference type="KEGG" id="sapp:SAC06_02815"/>
<dbReference type="EMBL" id="CP138335">
    <property type="protein sequence ID" value="XBW08506.1"/>
    <property type="molecule type" value="Genomic_DNA"/>
</dbReference>